<name>A0ABP9G0H7_9MICC</name>
<dbReference type="EMBL" id="BAABLW010000007">
    <property type="protein sequence ID" value="GAA4923990.1"/>
    <property type="molecule type" value="Genomic_DNA"/>
</dbReference>
<accession>A0ABP9G0H7</accession>
<evidence type="ECO:0000313" key="2">
    <source>
        <dbReference type="EMBL" id="GAA4923990.1"/>
    </source>
</evidence>
<dbReference type="RefSeq" id="WP_345478006.1">
    <property type="nucleotide sequence ID" value="NZ_BAABLW010000007.1"/>
</dbReference>
<keyword evidence="3" id="KW-1185">Reference proteome</keyword>
<reference evidence="3" key="1">
    <citation type="journal article" date="2019" name="Int. J. Syst. Evol. Microbiol.">
        <title>The Global Catalogue of Microorganisms (GCM) 10K type strain sequencing project: providing services to taxonomists for standard genome sequencing and annotation.</title>
        <authorList>
            <consortium name="The Broad Institute Genomics Platform"/>
            <consortium name="The Broad Institute Genome Sequencing Center for Infectious Disease"/>
            <person name="Wu L."/>
            <person name="Ma J."/>
        </authorList>
    </citation>
    <scope>NUCLEOTIDE SEQUENCE [LARGE SCALE GENOMIC DNA]</scope>
    <source>
        <strain evidence="3">JCM 19129</strain>
    </source>
</reference>
<proteinExistence type="predicted"/>
<evidence type="ECO:0000313" key="3">
    <source>
        <dbReference type="Proteomes" id="UP001500368"/>
    </source>
</evidence>
<comment type="caution">
    <text evidence="2">The sequence shown here is derived from an EMBL/GenBank/DDBJ whole genome shotgun (WGS) entry which is preliminary data.</text>
</comment>
<gene>
    <name evidence="2" type="ORF">GCM10025790_21470</name>
</gene>
<protein>
    <submittedName>
        <fullName evidence="2">Uncharacterized protein</fullName>
    </submittedName>
</protein>
<feature type="compositionally biased region" description="Polar residues" evidence="1">
    <location>
        <begin position="17"/>
        <end position="35"/>
    </location>
</feature>
<sequence length="325" mass="35934">MSKTGGGRGTNQHKIKGTSQAKKTTGTTGESQVSLGVSEDFKPLCGHSRSTAMLPPESTGEYLHEDVEYFLKDRLGVDPQTVNIEGFTDELYETKHTDLGIRYDIRNQFHERDALESAIAKHRTTDNPRLTLQPAQRRRLDDDSAEKGRWHYSEEALCAQDLVRHLGDISAANQQYQKLTDEDEKRFVASTARHHNAHVAARIGHEAPINAVVAEVSTEKGKVAAFYNRDGKHIDNEVSDMWADTVSIPEAGVDRLPEHVLCQPSGIEGEADSKFIDLNAARELSDTLLTERRAGGADAPEPRSDEVRWLQLRSAASISVPVNTG</sequence>
<organism evidence="2 3">
    <name type="scientific">Nesterenkonia rhizosphaerae</name>
    <dbReference type="NCBI Taxonomy" id="1348272"/>
    <lineage>
        <taxon>Bacteria</taxon>
        <taxon>Bacillati</taxon>
        <taxon>Actinomycetota</taxon>
        <taxon>Actinomycetes</taxon>
        <taxon>Micrococcales</taxon>
        <taxon>Micrococcaceae</taxon>
        <taxon>Nesterenkonia</taxon>
    </lineage>
</organism>
<evidence type="ECO:0000256" key="1">
    <source>
        <dbReference type="SAM" id="MobiDB-lite"/>
    </source>
</evidence>
<feature type="region of interest" description="Disordered" evidence="1">
    <location>
        <begin position="1"/>
        <end position="35"/>
    </location>
</feature>
<dbReference type="Proteomes" id="UP001500368">
    <property type="component" value="Unassembled WGS sequence"/>
</dbReference>